<sequence>MYRNFVWWYEECAWPGMGLFGESYLLFSIGTLTPIWQQLYPQCYSEEEAEEQDASACNTDIVHSLTYSVVIGVILGMLVLGFLAGWIGRRAGSITTAAFMATGAWGLTLVSLWGEKSSGKQPTLVFSAMTGLLFVFGFGVGGEYPLSASLASEKSMVVGRLEPEEEEVEEDTTGDGIMLSNNGNKANAGQVVDVLVDDDNEVDNTKSNNNSRHDRGKRVQLVFMMQGMGIFCNCLVLVLLLVWIPDRLFAVWRITYAIGALVLTYVLWSRILHLRESQAWTDDLAAKQQHEQRENYRQNTTDLPTISVDPATGTVIGDDADDDDDTNYYTNFGQYGSRSQSPTSGGHQEQQETRPSSPMMGLLQFYSGRLIGTSLSWLLWDVAFYGNKLFQSTFLLAVFTSGNNNGAVVSDISVLDLSLAALLNAAVALIGYYGAAQLLDHPRVGRLVLQQVGFLGTGILFVACGFLYDPDDTRRRLEETIPIWNDDEDGIDNTILQQTQHGSGMPRWALMGLYLGTTLLGQLGPNATTFLIPAEVFPTEMRSWCHGIAAASGKVGALISAILFHSLSNETDLFLLSGYASLAAALITFLTIPDYTTLKDLQQVDILWRATLQGKRHECYTAELDVCDPRYQSRLERWVIRRSKHGGMDEVEENIEYLY</sequence>
<evidence type="ECO:0000256" key="2">
    <source>
        <dbReference type="ARBA" id="ARBA00022692"/>
    </source>
</evidence>
<dbReference type="EMBL" id="HBGK01035813">
    <property type="protein sequence ID" value="CAD9294458.1"/>
    <property type="molecule type" value="Transcribed_RNA"/>
</dbReference>
<feature type="transmembrane region" description="Helical" evidence="6">
    <location>
        <begin position="125"/>
        <end position="146"/>
    </location>
</feature>
<reference evidence="7" key="1">
    <citation type="submission" date="2021-01" db="EMBL/GenBank/DDBJ databases">
        <authorList>
            <person name="Corre E."/>
            <person name="Pelletier E."/>
            <person name="Niang G."/>
            <person name="Scheremetjew M."/>
            <person name="Finn R."/>
            <person name="Kale V."/>
            <person name="Holt S."/>
            <person name="Cochrane G."/>
            <person name="Meng A."/>
            <person name="Brown T."/>
            <person name="Cohen L."/>
        </authorList>
    </citation>
    <scope>NUCLEOTIDE SEQUENCE</scope>
    <source>
        <strain evidence="7">CCMP 410</strain>
    </source>
</reference>
<gene>
    <name evidence="7" type="ORF">GOCE00092_LOCUS18529</name>
</gene>
<feature type="transmembrane region" description="Helical" evidence="6">
    <location>
        <begin position="250"/>
        <end position="268"/>
    </location>
</feature>
<proteinExistence type="predicted"/>
<evidence type="ECO:0008006" key="8">
    <source>
        <dbReference type="Google" id="ProtNLM"/>
    </source>
</evidence>
<feature type="region of interest" description="Disordered" evidence="5">
    <location>
        <begin position="291"/>
        <end position="356"/>
    </location>
</feature>
<protein>
    <recommendedName>
        <fullName evidence="8">Major facilitator superfamily (MFS) profile domain-containing protein</fullName>
    </recommendedName>
</protein>
<keyword evidence="2 6" id="KW-0812">Transmembrane</keyword>
<dbReference type="SUPFAM" id="SSF103473">
    <property type="entry name" value="MFS general substrate transporter"/>
    <property type="match status" value="2"/>
</dbReference>
<dbReference type="GO" id="GO:0016020">
    <property type="term" value="C:membrane"/>
    <property type="evidence" value="ECO:0007669"/>
    <property type="project" value="UniProtKB-SubCell"/>
</dbReference>
<dbReference type="InterPro" id="IPR036259">
    <property type="entry name" value="MFS_trans_sf"/>
</dbReference>
<feature type="transmembrane region" description="Helical" evidence="6">
    <location>
        <begin position="544"/>
        <end position="567"/>
    </location>
</feature>
<comment type="subcellular location">
    <subcellularLocation>
        <location evidence="1">Membrane</location>
        <topology evidence="1">Multi-pass membrane protein</topology>
    </subcellularLocation>
</comment>
<feature type="transmembrane region" description="Helical" evidence="6">
    <location>
        <begin position="94"/>
        <end position="113"/>
    </location>
</feature>
<feature type="transmembrane region" description="Helical" evidence="6">
    <location>
        <begin position="221"/>
        <end position="244"/>
    </location>
</feature>
<dbReference type="PANTHER" id="PTHR24064">
    <property type="entry name" value="SOLUTE CARRIER FAMILY 22 MEMBER"/>
    <property type="match status" value="1"/>
</dbReference>
<accession>A0A7S1VBV2</accession>
<keyword evidence="4 6" id="KW-0472">Membrane</keyword>
<feature type="transmembrane region" description="Helical" evidence="6">
    <location>
        <begin position="573"/>
        <end position="592"/>
    </location>
</feature>
<feature type="transmembrane region" description="Helical" evidence="6">
    <location>
        <begin position="65"/>
        <end position="87"/>
    </location>
</feature>
<dbReference type="AlphaFoldDB" id="A0A7S1VBV2"/>
<evidence type="ECO:0000256" key="5">
    <source>
        <dbReference type="SAM" id="MobiDB-lite"/>
    </source>
</evidence>
<evidence type="ECO:0000313" key="7">
    <source>
        <dbReference type="EMBL" id="CAD9294458.1"/>
    </source>
</evidence>
<feature type="transmembrane region" description="Helical" evidence="6">
    <location>
        <begin position="508"/>
        <end position="532"/>
    </location>
</feature>
<evidence type="ECO:0000256" key="1">
    <source>
        <dbReference type="ARBA" id="ARBA00004141"/>
    </source>
</evidence>
<evidence type="ECO:0000256" key="4">
    <source>
        <dbReference type="ARBA" id="ARBA00023136"/>
    </source>
</evidence>
<dbReference type="Gene3D" id="1.20.1250.20">
    <property type="entry name" value="MFS general substrate transporter like domains"/>
    <property type="match status" value="3"/>
</dbReference>
<dbReference type="GO" id="GO:0022857">
    <property type="term" value="F:transmembrane transporter activity"/>
    <property type="evidence" value="ECO:0007669"/>
    <property type="project" value="InterPro"/>
</dbReference>
<dbReference type="Pfam" id="PF00083">
    <property type="entry name" value="Sugar_tr"/>
    <property type="match status" value="2"/>
</dbReference>
<keyword evidence="3 6" id="KW-1133">Transmembrane helix</keyword>
<name>A0A7S1VBV2_9STRA</name>
<evidence type="ECO:0000256" key="6">
    <source>
        <dbReference type="SAM" id="Phobius"/>
    </source>
</evidence>
<feature type="compositionally biased region" description="Polar residues" evidence="5">
    <location>
        <begin position="327"/>
        <end position="356"/>
    </location>
</feature>
<evidence type="ECO:0000256" key="3">
    <source>
        <dbReference type="ARBA" id="ARBA00022989"/>
    </source>
</evidence>
<dbReference type="InterPro" id="IPR005828">
    <property type="entry name" value="MFS_sugar_transport-like"/>
</dbReference>
<organism evidence="7">
    <name type="scientific">Grammatophora oceanica</name>
    <dbReference type="NCBI Taxonomy" id="210454"/>
    <lineage>
        <taxon>Eukaryota</taxon>
        <taxon>Sar</taxon>
        <taxon>Stramenopiles</taxon>
        <taxon>Ochrophyta</taxon>
        <taxon>Bacillariophyta</taxon>
        <taxon>Fragilariophyceae</taxon>
        <taxon>Fragilariophycidae</taxon>
        <taxon>Rhabdonematales</taxon>
        <taxon>Grammatophoraceae</taxon>
        <taxon>Grammatophora</taxon>
    </lineage>
</organism>
<feature type="transmembrane region" description="Helical" evidence="6">
    <location>
        <begin position="417"/>
        <end position="435"/>
    </location>
</feature>
<feature type="transmembrane region" description="Helical" evidence="6">
    <location>
        <begin position="447"/>
        <end position="468"/>
    </location>
</feature>